<dbReference type="RefSeq" id="WP_278158010.1">
    <property type="nucleotide sequence ID" value="NZ_CP121252.1"/>
</dbReference>
<reference evidence="5 6" key="1">
    <citation type="submission" date="2023-04" db="EMBL/GenBank/DDBJ databases">
        <title>Funneling lignin-derived compounds into biodiesel using alkali-halophilic Citricoccus sp. P2.</title>
        <authorList>
            <person name="Luo C.-B."/>
        </authorList>
    </citation>
    <scope>NUCLEOTIDE SEQUENCE [LARGE SCALE GENOMIC DNA]</scope>
    <source>
        <strain evidence="5 6">P2</strain>
    </source>
</reference>
<evidence type="ECO:0000313" key="6">
    <source>
        <dbReference type="Proteomes" id="UP001219037"/>
    </source>
</evidence>
<keyword evidence="2" id="KW-0503">Monooxygenase</keyword>
<feature type="domain" description="Luciferase-like" evidence="4">
    <location>
        <begin position="1"/>
        <end position="310"/>
    </location>
</feature>
<dbReference type="Pfam" id="PF00296">
    <property type="entry name" value="Bac_luciferase"/>
    <property type="match status" value="1"/>
</dbReference>
<keyword evidence="1 5" id="KW-0560">Oxidoreductase</keyword>
<gene>
    <name evidence="5" type="ORF">P8192_01800</name>
</gene>
<evidence type="ECO:0000256" key="1">
    <source>
        <dbReference type="ARBA" id="ARBA00023002"/>
    </source>
</evidence>
<evidence type="ECO:0000256" key="2">
    <source>
        <dbReference type="ARBA" id="ARBA00023033"/>
    </source>
</evidence>
<dbReference type="Proteomes" id="UP001219037">
    <property type="component" value="Chromosome"/>
</dbReference>
<proteinExistence type="predicted"/>
<evidence type="ECO:0000313" key="5">
    <source>
        <dbReference type="EMBL" id="WFP16883.1"/>
    </source>
</evidence>
<dbReference type="EMBL" id="CP121252">
    <property type="protein sequence ID" value="WFP16883.1"/>
    <property type="molecule type" value="Genomic_DNA"/>
</dbReference>
<dbReference type="GO" id="GO:0016491">
    <property type="term" value="F:oxidoreductase activity"/>
    <property type="evidence" value="ECO:0007669"/>
    <property type="project" value="UniProtKB-KW"/>
</dbReference>
<feature type="compositionally biased region" description="Low complexity" evidence="3">
    <location>
        <begin position="357"/>
        <end position="366"/>
    </location>
</feature>
<dbReference type="SUPFAM" id="SSF51679">
    <property type="entry name" value="Bacterial luciferase-like"/>
    <property type="match status" value="1"/>
</dbReference>
<dbReference type="InterPro" id="IPR036661">
    <property type="entry name" value="Luciferase-like_sf"/>
</dbReference>
<protein>
    <submittedName>
        <fullName evidence="5">LLM class flavin-dependent oxidoreductase</fullName>
        <ecNumber evidence="5">1.-.-.-</ecNumber>
    </submittedName>
</protein>
<sequence length="374" mass="41753">MRILLLTLITHLPDPVTGTVEPRHDRLRRVIETGVAAEELGYDGFAVGERHERPFISSAPPVVLSHLAARTSRIRLFTGVTTLSLLDPVRAYEDYATLDQLSSGRLELMIGKGNGTAQRELFSITEEDQWERNRESYELFRTLWQRASEPTGQQNVTWSGRFRPPLDDAEVWPLPYQPQLRVWHGSATSRASVDLAVEYGEPLFSANVTYGIEPYRELIDYYRRSWAEAGRNPADALVGAGTAGFLVQPTSQAALNLFRPVFDARSAAARAAGLPSPWRDYTDFLENSSALVGSPSQVIEKVHRYHEAFGHDVMHLSADGEGLTPGQHRTMLELFQNDVAPELRRLFPSRPLKPWGTTSTTPTTPSEAHHVSAV</sequence>
<accession>A0ABY8H6W0</accession>
<evidence type="ECO:0000259" key="4">
    <source>
        <dbReference type="Pfam" id="PF00296"/>
    </source>
</evidence>
<dbReference type="PANTHER" id="PTHR30137:SF8">
    <property type="entry name" value="BLR5498 PROTEIN"/>
    <property type="match status" value="1"/>
</dbReference>
<dbReference type="EC" id="1.-.-.-" evidence="5"/>
<keyword evidence="6" id="KW-1185">Reference proteome</keyword>
<feature type="region of interest" description="Disordered" evidence="3">
    <location>
        <begin position="350"/>
        <end position="374"/>
    </location>
</feature>
<evidence type="ECO:0000256" key="3">
    <source>
        <dbReference type="SAM" id="MobiDB-lite"/>
    </source>
</evidence>
<dbReference type="PANTHER" id="PTHR30137">
    <property type="entry name" value="LUCIFERASE-LIKE MONOOXYGENASE"/>
    <property type="match status" value="1"/>
</dbReference>
<organism evidence="5 6">
    <name type="scientific">Citricoccus muralis</name>
    <dbReference type="NCBI Taxonomy" id="169134"/>
    <lineage>
        <taxon>Bacteria</taxon>
        <taxon>Bacillati</taxon>
        <taxon>Actinomycetota</taxon>
        <taxon>Actinomycetes</taxon>
        <taxon>Micrococcales</taxon>
        <taxon>Micrococcaceae</taxon>
        <taxon>Citricoccus</taxon>
    </lineage>
</organism>
<dbReference type="InterPro" id="IPR011251">
    <property type="entry name" value="Luciferase-like_dom"/>
</dbReference>
<dbReference type="InterPro" id="IPR050766">
    <property type="entry name" value="Bact_Lucif_Oxidored"/>
</dbReference>
<dbReference type="Gene3D" id="3.20.20.30">
    <property type="entry name" value="Luciferase-like domain"/>
    <property type="match status" value="1"/>
</dbReference>
<name>A0ABY8H6W0_9MICC</name>